<dbReference type="InterPro" id="IPR001104">
    <property type="entry name" value="3-oxo-5_a-steroid_4-DH_C"/>
</dbReference>
<feature type="domain" description="3-oxo-5-alpha-steroid 4-dehydrogenase C-terminal" evidence="7">
    <location>
        <begin position="137"/>
        <end position="264"/>
    </location>
</feature>
<sequence length="264" mass="30028">MVFSVVVKFIHPAAASLVVTAISGISFLSMSNAGYMEIKGKHIKYSKMWSQADEEQSKIPSKRGMFIAYTPAFLAGFASLFLLRHGDFRFTLLRFCVATHFFKRLLEVVFIHKYSGWMDTQAAITISLSYCLSAATLIYAQYLTLGLPEPEFDLKYVGVLLFLVGICGNFYHHYLLSKLRSEGEKQYKIPRGGLFNKVICPHYLFEIVGFLGISCISQTLYSYSLASGTSFYLVGRSYATRKWYESKFHEDFPKDVKALVPYIF</sequence>
<evidence type="ECO:0000259" key="7">
    <source>
        <dbReference type="Pfam" id="PF02544"/>
    </source>
</evidence>
<dbReference type="PANTHER" id="PTHR10556:SF35">
    <property type="entry name" value="3-OXO-5-ALPHA-STEROID 4-DEHYDROGENASE FAMILY PROTEIN"/>
    <property type="match status" value="1"/>
</dbReference>
<evidence type="ECO:0000313" key="9">
    <source>
        <dbReference type="Proteomes" id="UP000250235"/>
    </source>
</evidence>
<evidence type="ECO:0000313" key="8">
    <source>
        <dbReference type="EMBL" id="KZV31587.1"/>
    </source>
</evidence>
<dbReference type="Pfam" id="PF02544">
    <property type="entry name" value="Steroid_dh"/>
    <property type="match status" value="1"/>
</dbReference>
<dbReference type="Proteomes" id="UP000250235">
    <property type="component" value="Unassembled WGS sequence"/>
</dbReference>
<dbReference type="FunFam" id="1.20.120.1630:FF:000017">
    <property type="entry name" value="3-oxo-5-alpha-steroid 4-dehydrogenase family protein"/>
    <property type="match status" value="1"/>
</dbReference>
<feature type="transmembrane region" description="Helical" evidence="6">
    <location>
        <begin position="154"/>
        <end position="174"/>
    </location>
</feature>
<dbReference type="Gene3D" id="1.20.120.1630">
    <property type="match status" value="1"/>
</dbReference>
<dbReference type="GO" id="GO:0016020">
    <property type="term" value="C:membrane"/>
    <property type="evidence" value="ECO:0007669"/>
    <property type="project" value="UniProtKB-SubCell"/>
</dbReference>
<dbReference type="PANTHER" id="PTHR10556">
    <property type="entry name" value="3-OXO-5-ALPHA-STEROID 4-DEHYDROGENASE"/>
    <property type="match status" value="1"/>
</dbReference>
<protein>
    <recommendedName>
        <fullName evidence="7">3-oxo-5-alpha-steroid 4-dehydrogenase C-terminal domain-containing protein</fullName>
    </recommendedName>
</protein>
<keyword evidence="5 6" id="KW-0472">Membrane</keyword>
<gene>
    <name evidence="8" type="ORF">F511_13527</name>
</gene>
<comment type="similarity">
    <text evidence="2">Belongs to the steroid 5-alpha reductase family.</text>
</comment>
<feature type="transmembrane region" description="Helical" evidence="6">
    <location>
        <begin position="12"/>
        <end position="35"/>
    </location>
</feature>
<evidence type="ECO:0000256" key="4">
    <source>
        <dbReference type="ARBA" id="ARBA00022989"/>
    </source>
</evidence>
<dbReference type="GO" id="GO:0016627">
    <property type="term" value="F:oxidoreductase activity, acting on the CH-CH group of donors"/>
    <property type="evidence" value="ECO:0007669"/>
    <property type="project" value="InterPro"/>
</dbReference>
<dbReference type="InterPro" id="IPR039357">
    <property type="entry name" value="SRD5A/TECR"/>
</dbReference>
<evidence type="ECO:0000256" key="5">
    <source>
        <dbReference type="ARBA" id="ARBA00023136"/>
    </source>
</evidence>
<feature type="transmembrane region" description="Helical" evidence="6">
    <location>
        <begin position="66"/>
        <end position="86"/>
    </location>
</feature>
<accession>A0A2Z7BC36</accession>
<keyword evidence="4 6" id="KW-1133">Transmembrane helix</keyword>
<proteinExistence type="inferred from homology"/>
<dbReference type="OrthoDB" id="5788137at2759"/>
<dbReference type="AlphaFoldDB" id="A0A2Z7BC36"/>
<keyword evidence="3 6" id="KW-0812">Transmembrane</keyword>
<evidence type="ECO:0000256" key="6">
    <source>
        <dbReference type="SAM" id="Phobius"/>
    </source>
</evidence>
<evidence type="ECO:0000256" key="2">
    <source>
        <dbReference type="ARBA" id="ARBA00007742"/>
    </source>
</evidence>
<reference evidence="8 9" key="1">
    <citation type="journal article" date="2015" name="Proc. Natl. Acad. Sci. U.S.A.">
        <title>The resurrection genome of Boea hygrometrica: A blueprint for survival of dehydration.</title>
        <authorList>
            <person name="Xiao L."/>
            <person name="Yang G."/>
            <person name="Zhang L."/>
            <person name="Yang X."/>
            <person name="Zhao S."/>
            <person name="Ji Z."/>
            <person name="Zhou Q."/>
            <person name="Hu M."/>
            <person name="Wang Y."/>
            <person name="Chen M."/>
            <person name="Xu Y."/>
            <person name="Jin H."/>
            <person name="Xiao X."/>
            <person name="Hu G."/>
            <person name="Bao F."/>
            <person name="Hu Y."/>
            <person name="Wan P."/>
            <person name="Li L."/>
            <person name="Deng X."/>
            <person name="Kuang T."/>
            <person name="Xiang C."/>
            <person name="Zhu J.K."/>
            <person name="Oliver M.J."/>
            <person name="He Y."/>
        </authorList>
    </citation>
    <scope>NUCLEOTIDE SEQUENCE [LARGE SCALE GENOMIC DNA]</scope>
    <source>
        <strain evidence="9">cv. XS01</strain>
    </source>
</reference>
<name>A0A2Z7BC36_9LAMI</name>
<evidence type="ECO:0000256" key="3">
    <source>
        <dbReference type="ARBA" id="ARBA00022692"/>
    </source>
</evidence>
<keyword evidence="9" id="KW-1185">Reference proteome</keyword>
<feature type="transmembrane region" description="Helical" evidence="6">
    <location>
        <begin position="194"/>
        <end position="214"/>
    </location>
</feature>
<organism evidence="8 9">
    <name type="scientific">Dorcoceras hygrometricum</name>
    <dbReference type="NCBI Taxonomy" id="472368"/>
    <lineage>
        <taxon>Eukaryota</taxon>
        <taxon>Viridiplantae</taxon>
        <taxon>Streptophyta</taxon>
        <taxon>Embryophyta</taxon>
        <taxon>Tracheophyta</taxon>
        <taxon>Spermatophyta</taxon>
        <taxon>Magnoliopsida</taxon>
        <taxon>eudicotyledons</taxon>
        <taxon>Gunneridae</taxon>
        <taxon>Pentapetalae</taxon>
        <taxon>asterids</taxon>
        <taxon>lamiids</taxon>
        <taxon>Lamiales</taxon>
        <taxon>Gesneriaceae</taxon>
        <taxon>Didymocarpoideae</taxon>
        <taxon>Trichosporeae</taxon>
        <taxon>Loxocarpinae</taxon>
        <taxon>Dorcoceras</taxon>
    </lineage>
</organism>
<dbReference type="PROSITE" id="PS50244">
    <property type="entry name" value="S5A_REDUCTASE"/>
    <property type="match status" value="1"/>
</dbReference>
<comment type="subcellular location">
    <subcellularLocation>
        <location evidence="1">Membrane</location>
        <topology evidence="1">Multi-pass membrane protein</topology>
    </subcellularLocation>
</comment>
<dbReference type="GO" id="GO:0006629">
    <property type="term" value="P:lipid metabolic process"/>
    <property type="evidence" value="ECO:0007669"/>
    <property type="project" value="InterPro"/>
</dbReference>
<feature type="transmembrane region" description="Helical" evidence="6">
    <location>
        <begin position="122"/>
        <end position="142"/>
    </location>
</feature>
<evidence type="ECO:0000256" key="1">
    <source>
        <dbReference type="ARBA" id="ARBA00004141"/>
    </source>
</evidence>
<dbReference type="EMBL" id="KV007463">
    <property type="protein sequence ID" value="KZV31587.1"/>
    <property type="molecule type" value="Genomic_DNA"/>
</dbReference>